<organism evidence="2 3">
    <name type="scientific">Streptomyces misionensis</name>
    <dbReference type="NCBI Taxonomy" id="67331"/>
    <lineage>
        <taxon>Bacteria</taxon>
        <taxon>Bacillati</taxon>
        <taxon>Actinomycetota</taxon>
        <taxon>Actinomycetes</taxon>
        <taxon>Kitasatosporales</taxon>
        <taxon>Streptomycetaceae</taxon>
        <taxon>Streptomyces</taxon>
    </lineage>
</organism>
<comment type="caution">
    <text evidence="2">The sequence shown here is derived from an EMBL/GenBank/DDBJ whole genome shotgun (WGS) entry which is preliminary data.</text>
</comment>
<feature type="region of interest" description="Disordered" evidence="1">
    <location>
        <begin position="1"/>
        <end position="23"/>
    </location>
</feature>
<name>A0A5C6J1V2_9ACTN</name>
<dbReference type="RefSeq" id="WP_146467895.1">
    <property type="nucleotide sequence ID" value="NZ_VOGW01000170.1"/>
</dbReference>
<evidence type="ECO:0000256" key="1">
    <source>
        <dbReference type="SAM" id="MobiDB-lite"/>
    </source>
</evidence>
<dbReference type="EMBL" id="VOGW01000170">
    <property type="protein sequence ID" value="TWV34713.1"/>
    <property type="molecule type" value="Genomic_DNA"/>
</dbReference>
<proteinExistence type="predicted"/>
<dbReference type="Proteomes" id="UP000320481">
    <property type="component" value="Unassembled WGS sequence"/>
</dbReference>
<accession>A0A5C6J1V2</accession>
<protein>
    <submittedName>
        <fullName evidence="2">Uncharacterized protein</fullName>
    </submittedName>
</protein>
<dbReference type="AlphaFoldDB" id="A0A5C6J1V2"/>
<reference evidence="2" key="1">
    <citation type="journal article" date="2019" name="Microbiol. Resour. Announc.">
        <title>Draft Genomic Sequences of Streptomyces misionensis and Streptomyces albidoflavus, bacteria applied for phytopathogen biocontrol.</title>
        <authorList>
            <person name="Pylro V."/>
            <person name="Dias A."/>
            <person name="Andreote F."/>
            <person name="Varani A."/>
            <person name="Andreote C."/>
            <person name="Bernardo E."/>
            <person name="Martins T."/>
        </authorList>
    </citation>
    <scope>NUCLEOTIDE SEQUENCE [LARGE SCALE GENOMIC DNA]</scope>
    <source>
        <strain evidence="2">66</strain>
    </source>
</reference>
<sequence>MSALIAMKPGERESGPSPRGGLLEAVDPAHAIQEVRENRELRRNCYTQLHWNAGQFTTALSRHLYVMRDRTPEQEDVSALWLYR</sequence>
<gene>
    <name evidence="2" type="ORF">FRZ03_27945</name>
</gene>
<evidence type="ECO:0000313" key="3">
    <source>
        <dbReference type="Proteomes" id="UP000320481"/>
    </source>
</evidence>
<keyword evidence="3" id="KW-1185">Reference proteome</keyword>
<evidence type="ECO:0000313" key="2">
    <source>
        <dbReference type="EMBL" id="TWV34713.1"/>
    </source>
</evidence>